<dbReference type="InterPro" id="IPR030662">
    <property type="entry name" value="DPH6/MJ0570"/>
</dbReference>
<accession>A0A0A9E383</accession>
<dbReference type="GO" id="GO:0017183">
    <property type="term" value="P:protein histidyl modification to diphthamide"/>
    <property type="evidence" value="ECO:0007669"/>
    <property type="project" value="TreeGrafter"/>
</dbReference>
<dbReference type="AlphaFoldDB" id="A0A0A9E383"/>
<dbReference type="GO" id="GO:0017178">
    <property type="term" value="F:diphthine-ammonia ligase activity"/>
    <property type="evidence" value="ECO:0007669"/>
    <property type="project" value="TreeGrafter"/>
</dbReference>
<reference evidence="1" key="1">
    <citation type="submission" date="2014-09" db="EMBL/GenBank/DDBJ databases">
        <authorList>
            <person name="Magalhaes I.L.F."/>
            <person name="Oliveira U."/>
            <person name="Santos F.R."/>
            <person name="Vidigal T.H.D.A."/>
            <person name="Brescovit A.D."/>
            <person name="Santos A.J."/>
        </authorList>
    </citation>
    <scope>NUCLEOTIDE SEQUENCE</scope>
    <source>
        <tissue evidence="1">Shoot tissue taken approximately 20 cm above the soil surface</tissue>
    </source>
</reference>
<name>A0A0A9E383_ARUDO</name>
<sequence length="237" mass="25949">MGRFFFMAGQLGLDPPTMKLCPGGPTAELELALQNSEAVANAFSCSIYSSAIHFLVYCSGHLISDEKEEVEQTLQSFYITHLDCSKTGLYPTVLYVFAPHLPKGALVEIKSILYVPTNDDGVATREMETAAPKSALSEAWRDWGAQYSELHDSCCQIHTMGGRICSAVVSITSDIASKICSTGEQLDYSEQHLTALAIFCAFQLIKILVDNKFSWDSITVRLCALIIWVICMVGANS</sequence>
<dbReference type="PANTHER" id="PTHR12196">
    <property type="entry name" value="DOMAIN OF UNKNOWN FUNCTION 71 DUF71 -CONTAINING PROTEIN"/>
    <property type="match status" value="1"/>
</dbReference>
<protein>
    <submittedName>
        <fullName evidence="1">Uncharacterized protein</fullName>
    </submittedName>
</protein>
<evidence type="ECO:0000313" key="1">
    <source>
        <dbReference type="EMBL" id="JAD93483.1"/>
    </source>
</evidence>
<dbReference type="Gene3D" id="3.30.1330.40">
    <property type="entry name" value="RutC-like"/>
    <property type="match status" value="1"/>
</dbReference>
<dbReference type="PANTHER" id="PTHR12196:SF2">
    <property type="entry name" value="DIPHTHINE--AMMONIA LIGASE"/>
    <property type="match status" value="1"/>
</dbReference>
<dbReference type="SUPFAM" id="SSF55298">
    <property type="entry name" value="YjgF-like"/>
    <property type="match status" value="1"/>
</dbReference>
<reference evidence="1" key="2">
    <citation type="journal article" date="2015" name="Data Brief">
        <title>Shoot transcriptome of the giant reed, Arundo donax.</title>
        <authorList>
            <person name="Barrero R.A."/>
            <person name="Guerrero F.D."/>
            <person name="Moolhuijzen P."/>
            <person name="Goolsby J.A."/>
            <person name="Tidwell J."/>
            <person name="Bellgard S.E."/>
            <person name="Bellgard M.I."/>
        </authorList>
    </citation>
    <scope>NUCLEOTIDE SEQUENCE</scope>
    <source>
        <tissue evidence="1">Shoot tissue taken approximately 20 cm above the soil surface</tissue>
    </source>
</reference>
<proteinExistence type="predicted"/>
<dbReference type="Pfam" id="PF01042">
    <property type="entry name" value="Ribonuc_L-PSP"/>
    <property type="match status" value="1"/>
</dbReference>
<dbReference type="InterPro" id="IPR006175">
    <property type="entry name" value="YjgF/YER057c/UK114"/>
</dbReference>
<dbReference type="InterPro" id="IPR035959">
    <property type="entry name" value="RutC-like_sf"/>
</dbReference>
<dbReference type="EMBL" id="GBRH01204412">
    <property type="protein sequence ID" value="JAD93483.1"/>
    <property type="molecule type" value="Transcribed_RNA"/>
</dbReference>
<organism evidence="1">
    <name type="scientific">Arundo donax</name>
    <name type="common">Giant reed</name>
    <name type="synonym">Donax arundinaceus</name>
    <dbReference type="NCBI Taxonomy" id="35708"/>
    <lineage>
        <taxon>Eukaryota</taxon>
        <taxon>Viridiplantae</taxon>
        <taxon>Streptophyta</taxon>
        <taxon>Embryophyta</taxon>
        <taxon>Tracheophyta</taxon>
        <taxon>Spermatophyta</taxon>
        <taxon>Magnoliopsida</taxon>
        <taxon>Liliopsida</taxon>
        <taxon>Poales</taxon>
        <taxon>Poaceae</taxon>
        <taxon>PACMAD clade</taxon>
        <taxon>Arundinoideae</taxon>
        <taxon>Arundineae</taxon>
        <taxon>Arundo</taxon>
    </lineage>
</organism>